<evidence type="ECO:0000259" key="8">
    <source>
        <dbReference type="Pfam" id="PF22638"/>
    </source>
</evidence>
<dbReference type="EMBL" id="PIQF01000001">
    <property type="protein sequence ID" value="RUO77036.1"/>
    <property type="molecule type" value="Genomic_DNA"/>
</dbReference>
<accession>A0A432ZGC8</accession>
<protein>
    <recommendedName>
        <fullName evidence="4">Flagellar hook-associated protein 1</fullName>
    </recommendedName>
</protein>
<comment type="subcellular location">
    <subcellularLocation>
        <location evidence="1">Bacterial flagellum</location>
    </subcellularLocation>
    <subcellularLocation>
        <location evidence="2">Secreted</location>
    </subcellularLocation>
</comment>
<sequence length="677" mass="74130">MSFDLLNIGKDGILAHQQSLQTTSKNINNANTPSYVRERTHYTESQYGGLEQVRVERMIDQFTTRQLRTDTSKVSFYEANLEQAEQLDSLLGDSTTNIASTVESFFNTMQDANNDPGSVTARQLVIAEADAMVTKFDDFSGYLDDQKQIINDRLKLSTDRINSLASNIGELNKRIATSNQRNSENGDINALLNKRDEQLLQLSELVEFQTVEAKNGAVTVNMKNGEPLVLEDGRFNAVAVKSNPNTERLELALQKRNSTGDVSQFFVDTKEVGGSVGGYLDYRDKVLMPTQQRLGQLAVRIADSLNTQNQKGMDLDNQLGQKLFDLKRTEASGFPNDNNTGNQSVSVSVLEGNSKSFPSENIEIGYEDSQYYAIPVESDGSHADGADKIFFSGTANSSVDIEELGITVNLGGGTPDKGDSFLVKPAESAASEIELIIRRPEDLALASPVRTINDIDNQGAAEVELSQVNVPDDFYNASGDGLLATSPAEVEVVAVNGDQYDVRLNDANGNQIGDTLTTSNLDNIIQQVYDGTMPAITTEPDYDINVVGEPAAGDSYRIEYNRNGFDDNSNGQKLTELQRQQLVRRDGGEEADPTMTFNESYGRLVSDVGSRVSQNRVLRDSAEAVKGQTEALYESKSGVNLEEEAANLIQYQQAYTASARIISTSQTIFDTLLRSLG</sequence>
<dbReference type="InterPro" id="IPR053927">
    <property type="entry name" value="FlgK_helical"/>
</dbReference>
<dbReference type="GO" id="GO:0044780">
    <property type="term" value="P:bacterial-type flagellum assembly"/>
    <property type="evidence" value="ECO:0007669"/>
    <property type="project" value="InterPro"/>
</dbReference>
<evidence type="ECO:0000256" key="2">
    <source>
        <dbReference type="ARBA" id="ARBA00004613"/>
    </source>
</evidence>
<evidence type="ECO:0000256" key="4">
    <source>
        <dbReference type="ARBA" id="ARBA00016244"/>
    </source>
</evidence>
<feature type="domain" description="Flagellar basal-body/hook protein C-terminal" evidence="7">
    <location>
        <begin position="635"/>
        <end position="674"/>
    </location>
</feature>
<keyword evidence="5" id="KW-0964">Secreted</keyword>
<comment type="caution">
    <text evidence="9">The sequence shown here is derived from an EMBL/GenBank/DDBJ whole genome shotgun (WGS) entry which is preliminary data.</text>
</comment>
<feature type="domain" description="Flagellar hook-associated protein FlgK helical" evidence="8">
    <location>
        <begin position="85"/>
        <end position="324"/>
    </location>
</feature>
<evidence type="ECO:0000256" key="1">
    <source>
        <dbReference type="ARBA" id="ARBA00004365"/>
    </source>
</evidence>
<keyword evidence="9" id="KW-0282">Flagellum</keyword>
<organism evidence="9 10">
    <name type="scientific">Idiomarina seosinensis</name>
    <dbReference type="NCBI Taxonomy" id="281739"/>
    <lineage>
        <taxon>Bacteria</taxon>
        <taxon>Pseudomonadati</taxon>
        <taxon>Pseudomonadota</taxon>
        <taxon>Gammaproteobacteria</taxon>
        <taxon>Alteromonadales</taxon>
        <taxon>Idiomarinaceae</taxon>
        <taxon>Idiomarina</taxon>
    </lineage>
</organism>
<dbReference type="InterPro" id="IPR002371">
    <property type="entry name" value="FlgK"/>
</dbReference>
<evidence type="ECO:0000256" key="6">
    <source>
        <dbReference type="ARBA" id="ARBA00023143"/>
    </source>
</evidence>
<dbReference type="InterPro" id="IPR010930">
    <property type="entry name" value="Flg_bb/hook_C_dom"/>
</dbReference>
<dbReference type="Pfam" id="PF22638">
    <property type="entry name" value="FlgK_D1"/>
    <property type="match status" value="1"/>
</dbReference>
<evidence type="ECO:0000313" key="9">
    <source>
        <dbReference type="EMBL" id="RUO77036.1"/>
    </source>
</evidence>
<dbReference type="Pfam" id="PF06429">
    <property type="entry name" value="Flg_bbr_C"/>
    <property type="match status" value="1"/>
</dbReference>
<evidence type="ECO:0000259" key="7">
    <source>
        <dbReference type="Pfam" id="PF06429"/>
    </source>
</evidence>
<evidence type="ECO:0000256" key="5">
    <source>
        <dbReference type="ARBA" id="ARBA00022525"/>
    </source>
</evidence>
<dbReference type="PRINTS" id="PR01005">
    <property type="entry name" value="FLGHOOKAP1"/>
</dbReference>
<reference evidence="9 10" key="1">
    <citation type="journal article" date="2011" name="Front. Microbiol.">
        <title>Genomic signatures of strain selection and enhancement in Bacillus atrophaeus var. globigii, a historical biowarfare simulant.</title>
        <authorList>
            <person name="Gibbons H.S."/>
            <person name="Broomall S.M."/>
            <person name="McNew L.A."/>
            <person name="Daligault H."/>
            <person name="Chapman C."/>
            <person name="Bruce D."/>
            <person name="Karavis M."/>
            <person name="Krepps M."/>
            <person name="McGregor P.A."/>
            <person name="Hong C."/>
            <person name="Park K.H."/>
            <person name="Akmal A."/>
            <person name="Feldman A."/>
            <person name="Lin J.S."/>
            <person name="Chang W.E."/>
            <person name="Higgs B.W."/>
            <person name="Demirev P."/>
            <person name="Lindquist J."/>
            <person name="Liem A."/>
            <person name="Fochler E."/>
            <person name="Read T.D."/>
            <person name="Tapia R."/>
            <person name="Johnson S."/>
            <person name="Bishop-Lilly K.A."/>
            <person name="Detter C."/>
            <person name="Han C."/>
            <person name="Sozhamannan S."/>
            <person name="Rosenzweig C.N."/>
            <person name="Skowronski E.W."/>
        </authorList>
    </citation>
    <scope>NUCLEOTIDE SEQUENCE [LARGE SCALE GENOMIC DNA]</scope>
    <source>
        <strain evidence="9 10">CL-SP19</strain>
    </source>
</reference>
<comment type="similarity">
    <text evidence="3">Belongs to the flagella basal body rod proteins family.</text>
</comment>
<dbReference type="PANTHER" id="PTHR30033">
    <property type="entry name" value="FLAGELLAR HOOK-ASSOCIATED PROTEIN 1"/>
    <property type="match status" value="1"/>
</dbReference>
<dbReference type="OrthoDB" id="9802553at2"/>
<keyword evidence="9" id="KW-0969">Cilium</keyword>
<keyword evidence="10" id="KW-1185">Reference proteome</keyword>
<evidence type="ECO:0000256" key="3">
    <source>
        <dbReference type="ARBA" id="ARBA00009677"/>
    </source>
</evidence>
<evidence type="ECO:0000313" key="10">
    <source>
        <dbReference type="Proteomes" id="UP000287908"/>
    </source>
</evidence>
<dbReference type="PANTHER" id="PTHR30033:SF1">
    <property type="entry name" value="FLAGELLAR HOOK-ASSOCIATED PROTEIN 1"/>
    <property type="match status" value="1"/>
</dbReference>
<gene>
    <name evidence="9" type="primary">flgK</name>
    <name evidence="9" type="ORF">CWI81_00595</name>
</gene>
<dbReference type="AlphaFoldDB" id="A0A432ZGC8"/>
<dbReference type="RefSeq" id="WP_126783308.1">
    <property type="nucleotide sequence ID" value="NZ_PIQF01000001.1"/>
</dbReference>
<dbReference type="GO" id="GO:0005198">
    <property type="term" value="F:structural molecule activity"/>
    <property type="evidence" value="ECO:0007669"/>
    <property type="project" value="InterPro"/>
</dbReference>
<keyword evidence="9" id="KW-0966">Cell projection</keyword>
<dbReference type="Proteomes" id="UP000287908">
    <property type="component" value="Unassembled WGS sequence"/>
</dbReference>
<dbReference type="NCBIfam" id="TIGR02492">
    <property type="entry name" value="flgK_ends"/>
    <property type="match status" value="1"/>
</dbReference>
<dbReference type="SUPFAM" id="SSF64518">
    <property type="entry name" value="Phase 1 flagellin"/>
    <property type="match status" value="2"/>
</dbReference>
<name>A0A432ZGC8_9GAMM</name>
<keyword evidence="6" id="KW-0975">Bacterial flagellum</keyword>
<proteinExistence type="inferred from homology"/>
<dbReference type="GO" id="GO:0005576">
    <property type="term" value="C:extracellular region"/>
    <property type="evidence" value="ECO:0007669"/>
    <property type="project" value="UniProtKB-SubCell"/>
</dbReference>
<dbReference type="GO" id="GO:0009424">
    <property type="term" value="C:bacterial-type flagellum hook"/>
    <property type="evidence" value="ECO:0007669"/>
    <property type="project" value="InterPro"/>
</dbReference>